<organism evidence="1 2">
    <name type="scientific">Diphasiastrum complanatum</name>
    <name type="common">Issler's clubmoss</name>
    <name type="synonym">Lycopodium complanatum</name>
    <dbReference type="NCBI Taxonomy" id="34168"/>
    <lineage>
        <taxon>Eukaryota</taxon>
        <taxon>Viridiplantae</taxon>
        <taxon>Streptophyta</taxon>
        <taxon>Embryophyta</taxon>
        <taxon>Tracheophyta</taxon>
        <taxon>Lycopodiopsida</taxon>
        <taxon>Lycopodiales</taxon>
        <taxon>Lycopodiaceae</taxon>
        <taxon>Lycopodioideae</taxon>
        <taxon>Diphasiastrum</taxon>
    </lineage>
</organism>
<dbReference type="Proteomes" id="UP001162992">
    <property type="component" value="Chromosome 9"/>
</dbReference>
<reference evidence="2" key="1">
    <citation type="journal article" date="2024" name="Proc. Natl. Acad. Sci. U.S.A.">
        <title>Extraordinary preservation of gene collinearity over three hundred million years revealed in homosporous lycophytes.</title>
        <authorList>
            <person name="Li C."/>
            <person name="Wickell D."/>
            <person name="Kuo L.Y."/>
            <person name="Chen X."/>
            <person name="Nie B."/>
            <person name="Liao X."/>
            <person name="Peng D."/>
            <person name="Ji J."/>
            <person name="Jenkins J."/>
            <person name="Williams M."/>
            <person name="Shu S."/>
            <person name="Plott C."/>
            <person name="Barry K."/>
            <person name="Rajasekar S."/>
            <person name="Grimwood J."/>
            <person name="Han X."/>
            <person name="Sun S."/>
            <person name="Hou Z."/>
            <person name="He W."/>
            <person name="Dai G."/>
            <person name="Sun C."/>
            <person name="Schmutz J."/>
            <person name="Leebens-Mack J.H."/>
            <person name="Li F.W."/>
            <person name="Wang L."/>
        </authorList>
    </citation>
    <scope>NUCLEOTIDE SEQUENCE [LARGE SCALE GENOMIC DNA]</scope>
    <source>
        <strain evidence="2">cv. PW_Plant_1</strain>
    </source>
</reference>
<dbReference type="EMBL" id="CM055100">
    <property type="protein sequence ID" value="KAJ7544249.1"/>
    <property type="molecule type" value="Genomic_DNA"/>
</dbReference>
<comment type="caution">
    <text evidence="1">The sequence shown here is derived from an EMBL/GenBank/DDBJ whole genome shotgun (WGS) entry which is preliminary data.</text>
</comment>
<proteinExistence type="predicted"/>
<protein>
    <submittedName>
        <fullName evidence="1">Uncharacterized protein</fullName>
    </submittedName>
</protein>
<evidence type="ECO:0000313" key="1">
    <source>
        <dbReference type="EMBL" id="KAJ7544249.1"/>
    </source>
</evidence>
<sequence length="620" mass="70467">MAASLASQPSYLHSSFFGTNGNLSWMQTEASTSSRPDYRVVVPSHRRPRLVKVRASIQRNSKELEISPNATPMSSFNSMSCSFSEEWWRKAPHCSSKNETRAHCVAENGLSVNFFSQRESDVEAPSTQKRFLKEYPFHETPTSRGRSGGVPVFVMLPLDSVNTNNQLTKRRALNASLLALKSAGVEGVMMDIWWGVVEKDRPREYRWSAYRELMEMARKHGLKVQAVMSFHQCGGNVGDSCFVPLPQWIVEEIKKNPDLVYTDKDGRRNYEYLSLGCDIIPVLRGRTPVQVYSDFMRSFRDNFEDMFGDTIVEVQVGLGPAGEMRYPSYPERDGIWRFPGNGEFQCYDKVHYMLASLKANAEAAGRPEWGLGGPHDAGHYNQWPEDAGFFRREGAWNSSYGNFFLEWYSGLLLDHGERILTAAEAIFRGTGVCLSGKIAGIHWHYGTRSHPPELTAGYYNTRFRDGYLPIARMFGRHGVTFNFTCFEMKDFEQPSEALCSPERLLSQVVKASRKAGIALAGENALPRFDDGAYEQIVIQSRLQVKEEGRSDTALEPMCSFTFLRMSESMFQPDNWRRFVPFVRHMAEGRTFQPWEEEHRVAESFVHATRPLIQEAAAALV</sequence>
<gene>
    <name evidence="1" type="ORF">O6H91_09G070800</name>
</gene>
<accession>A0ACC2CQG0</accession>
<evidence type="ECO:0000313" key="2">
    <source>
        <dbReference type="Proteomes" id="UP001162992"/>
    </source>
</evidence>
<keyword evidence="2" id="KW-1185">Reference proteome</keyword>
<name>A0ACC2CQG0_DIPCM</name>